<sequence>MTDLQLRAFLDLLMCCDPWPVDDDTSQDQMTCLADMESAKRGYGDWYTAFHEFKREGA</sequence>
<accession>A0A0F9A2Q1</accession>
<proteinExistence type="predicted"/>
<organism evidence="1">
    <name type="scientific">marine sediment metagenome</name>
    <dbReference type="NCBI Taxonomy" id="412755"/>
    <lineage>
        <taxon>unclassified sequences</taxon>
        <taxon>metagenomes</taxon>
        <taxon>ecological metagenomes</taxon>
    </lineage>
</organism>
<gene>
    <name evidence="1" type="ORF">LCGC14_2703410</name>
</gene>
<evidence type="ECO:0000313" key="1">
    <source>
        <dbReference type="EMBL" id="KKK92390.1"/>
    </source>
</evidence>
<reference evidence="1" key="1">
    <citation type="journal article" date="2015" name="Nature">
        <title>Complex archaea that bridge the gap between prokaryotes and eukaryotes.</title>
        <authorList>
            <person name="Spang A."/>
            <person name="Saw J.H."/>
            <person name="Jorgensen S.L."/>
            <person name="Zaremba-Niedzwiedzka K."/>
            <person name="Martijn J."/>
            <person name="Lind A.E."/>
            <person name="van Eijk R."/>
            <person name="Schleper C."/>
            <person name="Guy L."/>
            <person name="Ettema T.J."/>
        </authorList>
    </citation>
    <scope>NUCLEOTIDE SEQUENCE</scope>
</reference>
<protein>
    <submittedName>
        <fullName evidence="1">Uncharacterized protein</fullName>
    </submittedName>
</protein>
<comment type="caution">
    <text evidence="1">The sequence shown here is derived from an EMBL/GenBank/DDBJ whole genome shotgun (WGS) entry which is preliminary data.</text>
</comment>
<name>A0A0F9A2Q1_9ZZZZ</name>
<dbReference type="AlphaFoldDB" id="A0A0F9A2Q1"/>
<dbReference type="EMBL" id="LAZR01048232">
    <property type="protein sequence ID" value="KKK92390.1"/>
    <property type="molecule type" value="Genomic_DNA"/>
</dbReference>